<proteinExistence type="predicted"/>
<feature type="domain" description="Helicase XPB/Ssl2 N-terminal" evidence="2">
    <location>
        <begin position="480"/>
        <end position="601"/>
    </location>
</feature>
<comment type="caution">
    <text evidence="3">The sequence shown here is derived from an EMBL/GenBank/DDBJ whole genome shotgun (WGS) entry which is preliminary data.</text>
</comment>
<dbReference type="InterPro" id="IPR032830">
    <property type="entry name" value="XPB/Ssl2_N"/>
</dbReference>
<organism evidence="3 4">
    <name type="scientific">Herbihabitans rhizosphaerae</name>
    <dbReference type="NCBI Taxonomy" id="1872711"/>
    <lineage>
        <taxon>Bacteria</taxon>
        <taxon>Bacillati</taxon>
        <taxon>Actinomycetota</taxon>
        <taxon>Actinomycetes</taxon>
        <taxon>Pseudonocardiales</taxon>
        <taxon>Pseudonocardiaceae</taxon>
        <taxon>Herbihabitans</taxon>
    </lineage>
</organism>
<keyword evidence="4" id="KW-1185">Reference proteome</keyword>
<dbReference type="AlphaFoldDB" id="A0A4Q7KML8"/>
<dbReference type="Proteomes" id="UP000294257">
    <property type="component" value="Unassembled WGS sequence"/>
</dbReference>
<dbReference type="Pfam" id="PF13625">
    <property type="entry name" value="Helicase_C_3"/>
    <property type="match status" value="1"/>
</dbReference>
<sequence length="762" mass="81632">MSATSFAGYLARLDEAELIGVLNARPDARTEPVPRGFPQLAQRLSGPESLGTALVTANRDMVIAGQAVAVLGDAATVPAIADLLDADEQIVCECVDRLRAIGLAWLDDARVRLPERLHDHWRAELGIGRPVAVLARPVYADDLRATAEALGVDTARLRKPEVISALSTAMSDTKALARIVTGLAGPERRLLDTLRGQGIPGRMFGGYRTDPAIDRLLSIGLVIKVNHQPEMPAETAMAVWLAGLDRPLTGPPRLPAPRLDADAVRGAAQAAAQEALRMVTTVLDEAARASIARLKRGGVGQRERVRLAKRLSVSVDAVTLWIDLASAAELLGETEAGYAPTPAYADWRAAEPARQWTTIARAWLAMEHAPTNREIEDGKEIPPPLPIGSAAGIVRRALLTASAGATVSAAAAEIDWFCPFHDYDADGRAKTVAACVREAELLGIMTADRLTELGEHVLAADAGELTELCAPLLPDTPCRVLLQSDLTAVVSGRTSARVARLLAVAAVNEGRGSAEVWRFGPASVRAALDAGWEADQLLAELAEISASQVPQPLDYLVNDVARRHGQVRVRGARSCLRADATLIKEILADRSLRSLRLSAIAPTVLCGPFDLDTVLSRLRDAGLSPVAEDDSGEKIVEGSDEHQAPDAQQVVFAAPSRLDAPELARMLMADPDGAAAAEQTETFMLLTQLNHHLDEAEVTMLAEAVDHKTHVRISYRDKNGSRSIRTIQPQSIYGRWLDSWCHLRNGQRDFTIGSIESVAPAG</sequence>
<evidence type="ECO:0000313" key="3">
    <source>
        <dbReference type="EMBL" id="RZS37564.1"/>
    </source>
</evidence>
<reference evidence="3 4" key="1">
    <citation type="submission" date="2019-02" db="EMBL/GenBank/DDBJ databases">
        <title>Genomic Encyclopedia of Type Strains, Phase IV (KMG-IV): sequencing the most valuable type-strain genomes for metagenomic binning, comparative biology and taxonomic classification.</title>
        <authorList>
            <person name="Goeker M."/>
        </authorList>
    </citation>
    <scope>NUCLEOTIDE SEQUENCE [LARGE SCALE GENOMIC DNA]</scope>
    <source>
        <strain evidence="3 4">DSM 101727</strain>
    </source>
</reference>
<evidence type="ECO:0000313" key="4">
    <source>
        <dbReference type="Proteomes" id="UP000294257"/>
    </source>
</evidence>
<keyword evidence="3" id="KW-0347">Helicase</keyword>
<keyword evidence="3" id="KW-0547">Nucleotide-binding</keyword>
<protein>
    <submittedName>
        <fullName evidence="3">XPB/Ssl2-like helicase family protein</fullName>
    </submittedName>
</protein>
<dbReference type="EMBL" id="SGWQ01000005">
    <property type="protein sequence ID" value="RZS37564.1"/>
    <property type="molecule type" value="Genomic_DNA"/>
</dbReference>
<name>A0A4Q7KML8_9PSEU</name>
<evidence type="ECO:0000259" key="1">
    <source>
        <dbReference type="Pfam" id="PF13280"/>
    </source>
</evidence>
<dbReference type="GO" id="GO:0004386">
    <property type="term" value="F:helicase activity"/>
    <property type="evidence" value="ECO:0007669"/>
    <property type="project" value="UniProtKB-KW"/>
</dbReference>
<dbReference type="RefSeq" id="WP_130345049.1">
    <property type="nucleotide sequence ID" value="NZ_SGWQ01000005.1"/>
</dbReference>
<dbReference type="PROSITE" id="PS52050">
    <property type="entry name" value="WYL"/>
    <property type="match status" value="1"/>
</dbReference>
<dbReference type="OrthoDB" id="3415124at2"/>
<evidence type="ECO:0000259" key="2">
    <source>
        <dbReference type="Pfam" id="PF13625"/>
    </source>
</evidence>
<feature type="domain" description="WYL" evidence="1">
    <location>
        <begin position="699"/>
        <end position="759"/>
    </location>
</feature>
<dbReference type="InterPro" id="IPR026881">
    <property type="entry name" value="WYL_dom"/>
</dbReference>
<keyword evidence="3" id="KW-0378">Hydrolase</keyword>
<gene>
    <name evidence="3" type="ORF">EV193_105120</name>
</gene>
<accession>A0A4Q7KML8</accession>
<keyword evidence="3" id="KW-0067">ATP-binding</keyword>
<dbReference type="Pfam" id="PF13280">
    <property type="entry name" value="WYL"/>
    <property type="match status" value="1"/>
</dbReference>